<dbReference type="GO" id="GO:0016614">
    <property type="term" value="F:oxidoreductase activity, acting on CH-OH group of donors"/>
    <property type="evidence" value="ECO:0007669"/>
    <property type="project" value="InterPro"/>
</dbReference>
<dbReference type="Proteomes" id="UP000479756">
    <property type="component" value="Unassembled WGS sequence"/>
</dbReference>
<dbReference type="SUPFAM" id="SSF54373">
    <property type="entry name" value="FAD-linked reductases, C-terminal domain"/>
    <property type="match status" value="1"/>
</dbReference>
<dbReference type="PROSITE" id="PS00624">
    <property type="entry name" value="GMC_OXRED_2"/>
    <property type="match status" value="1"/>
</dbReference>
<reference evidence="7 8" key="1">
    <citation type="journal article" date="2014" name="Int. J. Syst. Evol. Microbiol.">
        <title>Description of Galbitalea soli gen. nov., sp. nov., and Frondihabitans sucicola sp. nov.</title>
        <authorList>
            <person name="Kim S.J."/>
            <person name="Lim J.M."/>
            <person name="Ahn J.H."/>
            <person name="Weon H.Y."/>
            <person name="Hamada M."/>
            <person name="Suzuki K."/>
            <person name="Ahn T.Y."/>
            <person name="Kwon S.W."/>
        </authorList>
    </citation>
    <scope>NUCLEOTIDE SEQUENCE [LARGE SCALE GENOMIC DNA]</scope>
    <source>
        <strain evidence="7 8">NBRC 108727</strain>
    </source>
</reference>
<evidence type="ECO:0000256" key="2">
    <source>
        <dbReference type="ARBA" id="ARBA00010790"/>
    </source>
</evidence>
<dbReference type="Gene3D" id="3.50.50.60">
    <property type="entry name" value="FAD/NAD(P)-binding domain"/>
    <property type="match status" value="1"/>
</dbReference>
<comment type="cofactor">
    <cofactor evidence="1 5">
        <name>FAD</name>
        <dbReference type="ChEBI" id="CHEBI:57692"/>
    </cofactor>
</comment>
<accession>A0A7C9PN04</accession>
<dbReference type="SUPFAM" id="SSF51905">
    <property type="entry name" value="FAD/NAD(P)-binding domain"/>
    <property type="match status" value="1"/>
</dbReference>
<feature type="binding site" evidence="5">
    <location>
        <position position="82"/>
    </location>
    <ligand>
        <name>FAD</name>
        <dbReference type="ChEBI" id="CHEBI:57692"/>
    </ligand>
</feature>
<evidence type="ECO:0000259" key="6">
    <source>
        <dbReference type="PROSITE" id="PS00624"/>
    </source>
</evidence>
<proteinExistence type="inferred from homology"/>
<feature type="binding site" evidence="5">
    <location>
        <position position="217"/>
    </location>
    <ligand>
        <name>FAD</name>
        <dbReference type="ChEBI" id="CHEBI:57692"/>
    </ligand>
</feature>
<dbReference type="EMBL" id="JAAGWZ010000002">
    <property type="protein sequence ID" value="NEM91069.1"/>
    <property type="molecule type" value="Genomic_DNA"/>
</dbReference>
<sequence>MDERPEVIVVGAGSAGSVIARRLVDAGKRVLLLEAGGSDENPVIQDPARLGEIWHSSDDWDYFTVPQRHAADRRLHLPRGRVLGGSHSLNAMIYVRCAPQDYDHWESLGNTGWGWKDVLPVFKKIENYDGPPSDLRGTGGLLDVTVDYPLNPIQQSIIDAAVESGIPENPDYNGEELDGVARQQLTIRDGERLSTWRAYAAPILDSPLFTVVTGAWVHRLLLDGTRVIGVEYERAGEVIKIEADQVVLTAGAIDSPRVLLRSGIGPATELARLGIDVVADLPGVGENLHDHLLSPVIFSTDREIEPPIPGTGITQSHLFWRSAPELEVPDTQPIHFSVPMYEDWMEGPAWGFTLMGGIITPASRGRLTLAGPEPRAGVLIDLNALAEEADLLALEASVRQVRAIGTAPALAEGWGAREIYPGPEVDDDASLRDYVRRTVITYHHQVGTCKMGVDELAVVDPRLRVYGVTGLMVADASIMPRVTSGNTNAPTIMIGEKAAEFFLN</sequence>
<evidence type="ECO:0000256" key="1">
    <source>
        <dbReference type="ARBA" id="ARBA00001974"/>
    </source>
</evidence>
<dbReference type="Pfam" id="PF00732">
    <property type="entry name" value="GMC_oxred_N"/>
    <property type="match status" value="1"/>
</dbReference>
<evidence type="ECO:0000256" key="3">
    <source>
        <dbReference type="ARBA" id="ARBA00022630"/>
    </source>
</evidence>
<evidence type="ECO:0000313" key="8">
    <source>
        <dbReference type="Proteomes" id="UP000479756"/>
    </source>
</evidence>
<organism evidence="7 8">
    <name type="scientific">Galbitalea soli</name>
    <dbReference type="NCBI Taxonomy" id="1268042"/>
    <lineage>
        <taxon>Bacteria</taxon>
        <taxon>Bacillati</taxon>
        <taxon>Actinomycetota</taxon>
        <taxon>Actinomycetes</taxon>
        <taxon>Micrococcales</taxon>
        <taxon>Microbacteriaceae</taxon>
        <taxon>Galbitalea</taxon>
    </lineage>
</organism>
<evidence type="ECO:0000256" key="5">
    <source>
        <dbReference type="PIRSR" id="PIRSR000137-2"/>
    </source>
</evidence>
<keyword evidence="8" id="KW-1185">Reference proteome</keyword>
<dbReference type="InterPro" id="IPR000172">
    <property type="entry name" value="GMC_OxRdtase_N"/>
</dbReference>
<dbReference type="InterPro" id="IPR007867">
    <property type="entry name" value="GMC_OxRtase_C"/>
</dbReference>
<dbReference type="Pfam" id="PF05199">
    <property type="entry name" value="GMC_oxred_C"/>
    <property type="match status" value="1"/>
</dbReference>
<feature type="domain" description="Glucose-methanol-choline oxidoreductase N-terminal" evidence="6">
    <location>
        <begin position="251"/>
        <end position="265"/>
    </location>
</feature>
<evidence type="ECO:0000256" key="4">
    <source>
        <dbReference type="ARBA" id="ARBA00022827"/>
    </source>
</evidence>
<protein>
    <submittedName>
        <fullName evidence="7">FAD-binding protein</fullName>
    </submittedName>
</protein>
<dbReference type="InterPro" id="IPR036188">
    <property type="entry name" value="FAD/NAD-bd_sf"/>
</dbReference>
<dbReference type="PANTHER" id="PTHR11552">
    <property type="entry name" value="GLUCOSE-METHANOL-CHOLINE GMC OXIDOREDUCTASE"/>
    <property type="match status" value="1"/>
</dbReference>
<keyword evidence="4 5" id="KW-0274">FAD</keyword>
<dbReference type="Gene3D" id="3.30.560.10">
    <property type="entry name" value="Glucose Oxidase, domain 3"/>
    <property type="match status" value="1"/>
</dbReference>
<evidence type="ECO:0000313" key="7">
    <source>
        <dbReference type="EMBL" id="NEM91069.1"/>
    </source>
</evidence>
<dbReference type="PIRSF" id="PIRSF000137">
    <property type="entry name" value="Alcohol_oxidase"/>
    <property type="match status" value="1"/>
</dbReference>
<dbReference type="AlphaFoldDB" id="A0A7C9PN04"/>
<dbReference type="GO" id="GO:0050660">
    <property type="term" value="F:flavin adenine dinucleotide binding"/>
    <property type="evidence" value="ECO:0007669"/>
    <property type="project" value="InterPro"/>
</dbReference>
<keyword evidence="3" id="KW-0285">Flavoprotein</keyword>
<dbReference type="InterPro" id="IPR012132">
    <property type="entry name" value="GMC_OxRdtase"/>
</dbReference>
<comment type="similarity">
    <text evidence="2">Belongs to the GMC oxidoreductase family.</text>
</comment>
<name>A0A7C9PN04_9MICO</name>
<dbReference type="RefSeq" id="WP_163472758.1">
    <property type="nucleotide sequence ID" value="NZ_JAAGWZ010000002.1"/>
</dbReference>
<dbReference type="PANTHER" id="PTHR11552:SF147">
    <property type="entry name" value="CHOLINE DEHYDROGENASE, MITOCHONDRIAL"/>
    <property type="match status" value="1"/>
</dbReference>
<feature type="binding site" evidence="5">
    <location>
        <position position="442"/>
    </location>
    <ligand>
        <name>substrate</name>
    </ligand>
</feature>
<gene>
    <name evidence="7" type="ORF">G3T37_06840</name>
</gene>
<comment type="caution">
    <text evidence="7">The sequence shown here is derived from an EMBL/GenBank/DDBJ whole genome shotgun (WGS) entry which is preliminary data.</text>
</comment>